<dbReference type="InterPro" id="IPR052553">
    <property type="entry name" value="CbiG_hydrolase"/>
</dbReference>
<feature type="domain" description="CobE/GbiG C-terminal" evidence="1">
    <location>
        <begin position="241"/>
        <end position="362"/>
    </location>
</feature>
<dbReference type="OrthoDB" id="9781023at2"/>
<dbReference type="GO" id="GO:0009236">
    <property type="term" value="P:cobalamin biosynthetic process"/>
    <property type="evidence" value="ECO:0007669"/>
    <property type="project" value="InterPro"/>
</dbReference>
<dbReference type="InterPro" id="IPR038029">
    <property type="entry name" value="GbiG_N_sf"/>
</dbReference>
<evidence type="ECO:0000313" key="5">
    <source>
        <dbReference type="Proteomes" id="UP000218796"/>
    </source>
</evidence>
<dbReference type="Proteomes" id="UP000218796">
    <property type="component" value="Unassembled WGS sequence"/>
</dbReference>
<accession>A0A2A2MFP6</accession>
<dbReference type="Gene3D" id="3.30.420.180">
    <property type="entry name" value="CobE/GbiG C-terminal domain"/>
    <property type="match status" value="1"/>
</dbReference>
<keyword evidence="5" id="KW-1185">Reference proteome</keyword>
<dbReference type="PANTHER" id="PTHR37477">
    <property type="entry name" value="COBALT-PRECORRIN-5A HYDROLASE"/>
    <property type="match status" value="1"/>
</dbReference>
<evidence type="ECO:0000259" key="2">
    <source>
        <dbReference type="Pfam" id="PF11760"/>
    </source>
</evidence>
<dbReference type="Pfam" id="PF11761">
    <property type="entry name" value="CbiG_mid"/>
    <property type="match status" value="1"/>
</dbReference>
<dbReference type="Pfam" id="PF01890">
    <property type="entry name" value="CbiG_C"/>
    <property type="match status" value="1"/>
</dbReference>
<gene>
    <name evidence="4" type="ORF">CJD50_00245</name>
</gene>
<comment type="caution">
    <text evidence="4">The sequence shown here is derived from an EMBL/GenBank/DDBJ whole genome shotgun (WGS) entry which is preliminary data.</text>
</comment>
<dbReference type="EMBL" id="NQMS01000001">
    <property type="protein sequence ID" value="PAV97954.1"/>
    <property type="molecule type" value="Genomic_DNA"/>
</dbReference>
<feature type="domain" description="Cobalamin synthesis G N-terminal" evidence="2">
    <location>
        <begin position="65"/>
        <end position="144"/>
    </location>
</feature>
<dbReference type="PANTHER" id="PTHR37477:SF1">
    <property type="entry name" value="COBALT-PRECORRIN-5A HYDROLASE"/>
    <property type="match status" value="1"/>
</dbReference>
<feature type="domain" description="Cobalamin biosynthesis central region" evidence="3">
    <location>
        <begin position="150"/>
        <end position="228"/>
    </location>
</feature>
<sequence>MNTVRPEATKLNSLALFCLTPGGVRLAQRLQPMLPQISLHSESFTSEKLAVSGFSTFDGSFAASMAQAFTRFDALVVIGATGIVVRVLAPLLQDKLQDPAVVVLDERGQHAISLLSGHLGGANRLARQIAALIEAEPVITTATDVNEVAALDMLAQKLDAQLADFRRGVKRVNQMLVSGDRVGLWIDPMFDEHVSEQDRRGFMVVDDLAALPDLTALVCISWQANLPPLTLPVFKLVPKRVVLGVGCRRDTPFASVHHLLLQQLTLLNIDPLAFRAIGSITLKQDEAALQQLAQRYAVPFHLFTPDALCEHEHRFPCSEFVRKTVGVGCVSQPAAWLLLEKYGGGKFVGETLREQGVTLTLALTLQETF</sequence>
<proteinExistence type="predicted"/>
<dbReference type="SUPFAM" id="SSF159664">
    <property type="entry name" value="CobE/GbiG C-terminal domain-like"/>
    <property type="match status" value="1"/>
</dbReference>
<dbReference type="SUPFAM" id="SSF159672">
    <property type="entry name" value="CbiG N-terminal domain-like"/>
    <property type="match status" value="1"/>
</dbReference>
<dbReference type="InterPro" id="IPR002750">
    <property type="entry name" value="CobE/GbiG_C"/>
</dbReference>
<name>A0A2A2MFP6_9GAMM</name>
<dbReference type="AlphaFoldDB" id="A0A2A2MFP6"/>
<protein>
    <submittedName>
        <fullName evidence="4">Cobalamin biosynthesis protein CbiG</fullName>
    </submittedName>
</protein>
<evidence type="ECO:0000259" key="3">
    <source>
        <dbReference type="Pfam" id="PF11761"/>
    </source>
</evidence>
<evidence type="ECO:0000313" key="4">
    <source>
        <dbReference type="EMBL" id="PAV97954.1"/>
    </source>
</evidence>
<evidence type="ECO:0000259" key="1">
    <source>
        <dbReference type="Pfam" id="PF01890"/>
    </source>
</evidence>
<dbReference type="InterPro" id="IPR021744">
    <property type="entry name" value="CbiG_N"/>
</dbReference>
<dbReference type="InterPro" id="IPR036518">
    <property type="entry name" value="CobE/GbiG_C_sf"/>
</dbReference>
<dbReference type="InterPro" id="IPR021745">
    <property type="entry name" value="CbiG_mid"/>
</dbReference>
<dbReference type="Pfam" id="PF11760">
    <property type="entry name" value="CbiG_N"/>
    <property type="match status" value="1"/>
</dbReference>
<organism evidence="4 5">
    <name type="scientific">Hafnia paralvei</name>
    <dbReference type="NCBI Taxonomy" id="546367"/>
    <lineage>
        <taxon>Bacteria</taxon>
        <taxon>Pseudomonadati</taxon>
        <taxon>Pseudomonadota</taxon>
        <taxon>Gammaproteobacteria</taxon>
        <taxon>Enterobacterales</taxon>
        <taxon>Hafniaceae</taxon>
        <taxon>Hafnia</taxon>
    </lineage>
</organism>
<reference evidence="4 5" key="1">
    <citation type="submission" date="2017-08" db="EMBL/GenBank/DDBJ databases">
        <title>Draft Genome Sequence of Hafnia alvei CITHA-6 Isolated from Raw Bovine Milk.</title>
        <authorList>
            <person name="Culligan E.P."/>
            <person name="Mcsweeney A."/>
            <person name="O'Doherty C."/>
            <person name="Gleeson E."/>
            <person name="O'Riordan D."/>
            <person name="Sleator R.D."/>
        </authorList>
    </citation>
    <scope>NUCLEOTIDE SEQUENCE [LARGE SCALE GENOMIC DNA]</scope>
    <source>
        <strain evidence="4 5">CITHA-6</strain>
    </source>
</reference>
<dbReference type="Gene3D" id="3.40.50.11220">
    <property type="match status" value="1"/>
</dbReference>
<dbReference type="RefSeq" id="WP_039187361.1">
    <property type="nucleotide sequence ID" value="NZ_CAUEKQ010000001.1"/>
</dbReference>